<dbReference type="eggNOG" id="ENOG5033CI6">
    <property type="taxonomic scope" value="Bacteria"/>
</dbReference>
<sequence length="379" mass="42060">MHRYSTWGIPLAAMLCITALTGTAPAFELENYTTPDSWSQQVSPGILQENYVGTGIAGTKVYTTLTSRYRYRFNDVDSNNMGNDQDFYQYLRVRTDQVKLGNGTVSLSAYARFAADINGDKGKFEGDRRGDSYYHFRDALDTQRKPDVWSPRLYLGTATFDNVIQNTSIILGRVNLVHQNSFALDGADATVKLNDAVSVYAYGGRPVSFYYPTGRDNLVGGGITVKATEKTSFGGEYTRLYTQSINSDYGRLRIDQAIPNGNVALAYTNLDNASSLNADVAYELTSVGTILTGKYEGLLNNSSTNSSYAVNQLTSALATNSRYSKYEVGLYQAFLKHFSIGVTFQERLVEGAENFNNRSYERVGGKFVNRHAILTHFRV</sequence>
<dbReference type="HOGENOM" id="CLU_040914_0_0_7"/>
<keyword evidence="1" id="KW-0732">Signal</keyword>
<organism evidence="2 3">
    <name type="scientific">Trichlorobacter lovleyi (strain ATCC BAA-1151 / DSM 17278 / SZ)</name>
    <name type="common">Geobacter lovleyi</name>
    <dbReference type="NCBI Taxonomy" id="398767"/>
    <lineage>
        <taxon>Bacteria</taxon>
        <taxon>Pseudomonadati</taxon>
        <taxon>Thermodesulfobacteriota</taxon>
        <taxon>Desulfuromonadia</taxon>
        <taxon>Geobacterales</taxon>
        <taxon>Geobacteraceae</taxon>
        <taxon>Trichlorobacter</taxon>
    </lineage>
</organism>
<dbReference type="OrthoDB" id="9811852at2"/>
<gene>
    <name evidence="2" type="ordered locus">Glov_1295</name>
</gene>
<evidence type="ECO:0000313" key="3">
    <source>
        <dbReference type="Proteomes" id="UP000002420"/>
    </source>
</evidence>
<dbReference type="RefSeq" id="WP_012469363.1">
    <property type="nucleotide sequence ID" value="NC_010814.1"/>
</dbReference>
<dbReference type="EMBL" id="CP001089">
    <property type="protein sequence ID" value="ACD95017.1"/>
    <property type="molecule type" value="Genomic_DNA"/>
</dbReference>
<keyword evidence="3" id="KW-1185">Reference proteome</keyword>
<name>B3E7N5_TRIL1</name>
<evidence type="ECO:0008006" key="4">
    <source>
        <dbReference type="Google" id="ProtNLM"/>
    </source>
</evidence>
<protein>
    <recommendedName>
        <fullName evidence="4">Porin</fullName>
    </recommendedName>
</protein>
<feature type="signal peptide" evidence="1">
    <location>
        <begin position="1"/>
        <end position="26"/>
    </location>
</feature>
<dbReference type="KEGG" id="glo:Glov_1295"/>
<proteinExistence type="predicted"/>
<dbReference type="STRING" id="398767.Glov_1295"/>
<dbReference type="AlphaFoldDB" id="B3E7N5"/>
<feature type="chain" id="PRO_5002787684" description="Porin" evidence="1">
    <location>
        <begin position="27"/>
        <end position="379"/>
    </location>
</feature>
<dbReference type="Proteomes" id="UP000002420">
    <property type="component" value="Chromosome"/>
</dbReference>
<evidence type="ECO:0000313" key="2">
    <source>
        <dbReference type="EMBL" id="ACD95017.1"/>
    </source>
</evidence>
<reference evidence="2 3" key="1">
    <citation type="submission" date="2008-05" db="EMBL/GenBank/DDBJ databases">
        <title>Complete sequence of chromosome of Geobacter lovleyi SZ.</title>
        <authorList>
            <consortium name="US DOE Joint Genome Institute"/>
            <person name="Lucas S."/>
            <person name="Copeland A."/>
            <person name="Lapidus A."/>
            <person name="Glavina del Rio T."/>
            <person name="Dalin E."/>
            <person name="Tice H."/>
            <person name="Bruce D."/>
            <person name="Goodwin L."/>
            <person name="Pitluck S."/>
            <person name="Chertkov O."/>
            <person name="Meincke L."/>
            <person name="Brettin T."/>
            <person name="Detter J.C."/>
            <person name="Han C."/>
            <person name="Tapia R."/>
            <person name="Kuske C.R."/>
            <person name="Schmutz J."/>
            <person name="Larimer F."/>
            <person name="Land M."/>
            <person name="Hauser L."/>
            <person name="Kyrpides N."/>
            <person name="Mikhailova N."/>
            <person name="Sung Y."/>
            <person name="Fletcher K.E."/>
            <person name="Ritalahti K.M."/>
            <person name="Loeffler F.E."/>
            <person name="Richardson P."/>
        </authorList>
    </citation>
    <scope>NUCLEOTIDE SEQUENCE [LARGE SCALE GENOMIC DNA]</scope>
    <source>
        <strain evidence="3">ATCC BAA-1151 / DSM 17278 / SZ</strain>
    </source>
</reference>
<accession>B3E7N5</accession>
<evidence type="ECO:0000256" key="1">
    <source>
        <dbReference type="SAM" id="SignalP"/>
    </source>
</evidence>